<dbReference type="InterPro" id="IPR036093">
    <property type="entry name" value="NAC_dom_sf"/>
</dbReference>
<comment type="caution">
    <text evidence="6">The sequence shown here is derived from an EMBL/GenBank/DDBJ whole genome shotgun (WGS) entry which is preliminary data.</text>
</comment>
<feature type="domain" description="NAC" evidence="5">
    <location>
        <begin position="66"/>
        <end position="173"/>
    </location>
</feature>
<dbReference type="Pfam" id="PF02365">
    <property type="entry name" value="NAM"/>
    <property type="match status" value="1"/>
</dbReference>
<accession>A0AAE0AGQ7</accession>
<name>A0AAE0AGQ7_9ROSI</name>
<dbReference type="Gene3D" id="2.170.150.80">
    <property type="entry name" value="NAC domain"/>
    <property type="match status" value="1"/>
</dbReference>
<dbReference type="PROSITE" id="PS51005">
    <property type="entry name" value="NAC"/>
    <property type="match status" value="1"/>
</dbReference>
<evidence type="ECO:0000256" key="4">
    <source>
        <dbReference type="ARBA" id="ARBA00023242"/>
    </source>
</evidence>
<dbReference type="AlphaFoldDB" id="A0AAE0AGQ7"/>
<keyword evidence="1" id="KW-0805">Transcription regulation</keyword>
<evidence type="ECO:0000313" key="7">
    <source>
        <dbReference type="Proteomes" id="UP001281410"/>
    </source>
</evidence>
<organism evidence="6 7">
    <name type="scientific">Dipteronia sinensis</name>
    <dbReference type="NCBI Taxonomy" id="43782"/>
    <lineage>
        <taxon>Eukaryota</taxon>
        <taxon>Viridiplantae</taxon>
        <taxon>Streptophyta</taxon>
        <taxon>Embryophyta</taxon>
        <taxon>Tracheophyta</taxon>
        <taxon>Spermatophyta</taxon>
        <taxon>Magnoliopsida</taxon>
        <taxon>eudicotyledons</taxon>
        <taxon>Gunneridae</taxon>
        <taxon>Pentapetalae</taxon>
        <taxon>rosids</taxon>
        <taxon>malvids</taxon>
        <taxon>Sapindales</taxon>
        <taxon>Sapindaceae</taxon>
        <taxon>Hippocastanoideae</taxon>
        <taxon>Acereae</taxon>
        <taxon>Dipteronia</taxon>
    </lineage>
</organism>
<dbReference type="Gene3D" id="3.40.50.2000">
    <property type="entry name" value="Glycogen Phosphorylase B"/>
    <property type="match status" value="1"/>
</dbReference>
<keyword evidence="4" id="KW-0539">Nucleus</keyword>
<dbReference type="PANTHER" id="PTHR31719">
    <property type="entry name" value="NAC TRANSCRIPTION FACTOR 56"/>
    <property type="match status" value="1"/>
</dbReference>
<proteinExistence type="predicted"/>
<dbReference type="EMBL" id="JANJYJ010000004">
    <property type="protein sequence ID" value="KAK3217712.1"/>
    <property type="molecule type" value="Genomic_DNA"/>
</dbReference>
<dbReference type="SUPFAM" id="SSF101941">
    <property type="entry name" value="NAC domain"/>
    <property type="match status" value="1"/>
</dbReference>
<dbReference type="InterPro" id="IPR003441">
    <property type="entry name" value="NAC-dom"/>
</dbReference>
<keyword evidence="2" id="KW-0238">DNA-binding</keyword>
<protein>
    <recommendedName>
        <fullName evidence="5">NAC domain-containing protein</fullName>
    </recommendedName>
</protein>
<keyword evidence="3" id="KW-0804">Transcription</keyword>
<evidence type="ECO:0000313" key="6">
    <source>
        <dbReference type="EMBL" id="KAK3217712.1"/>
    </source>
</evidence>
<dbReference type="GO" id="GO:0006355">
    <property type="term" value="P:regulation of DNA-templated transcription"/>
    <property type="evidence" value="ECO:0007669"/>
    <property type="project" value="InterPro"/>
</dbReference>
<evidence type="ECO:0000256" key="3">
    <source>
        <dbReference type="ARBA" id="ARBA00023163"/>
    </source>
</evidence>
<evidence type="ECO:0000256" key="2">
    <source>
        <dbReference type="ARBA" id="ARBA00023125"/>
    </source>
</evidence>
<reference evidence="6" key="1">
    <citation type="journal article" date="2023" name="Plant J.">
        <title>Genome sequences and population genomics provide insights into the demographic history, inbreeding, and mutation load of two 'living fossil' tree species of Dipteronia.</title>
        <authorList>
            <person name="Feng Y."/>
            <person name="Comes H.P."/>
            <person name="Chen J."/>
            <person name="Zhu S."/>
            <person name="Lu R."/>
            <person name="Zhang X."/>
            <person name="Li P."/>
            <person name="Qiu J."/>
            <person name="Olsen K.M."/>
            <person name="Qiu Y."/>
        </authorList>
    </citation>
    <scope>NUCLEOTIDE SEQUENCE</scope>
    <source>
        <strain evidence="6">NBL</strain>
    </source>
</reference>
<evidence type="ECO:0000256" key="1">
    <source>
        <dbReference type="ARBA" id="ARBA00023015"/>
    </source>
</evidence>
<dbReference type="PANTHER" id="PTHR31719:SF43">
    <property type="entry name" value="NAC TRANSCRIPTION FACTOR 56"/>
    <property type="match status" value="1"/>
</dbReference>
<keyword evidence="7" id="KW-1185">Reference proteome</keyword>
<evidence type="ECO:0000259" key="5">
    <source>
        <dbReference type="PROSITE" id="PS51005"/>
    </source>
</evidence>
<gene>
    <name evidence="6" type="ORF">Dsin_011682</name>
</gene>
<dbReference type="Proteomes" id="UP001281410">
    <property type="component" value="Unassembled WGS sequence"/>
</dbReference>
<dbReference type="GO" id="GO:0003677">
    <property type="term" value="F:DNA binding"/>
    <property type="evidence" value="ECO:0007669"/>
    <property type="project" value="UniProtKB-KW"/>
</dbReference>
<sequence length="173" mass="19939">MQFLNLRIGWVNQYETGNVEKYVFEFASKINKSMALTEWMLCNSSYDLEAEAFKMNPKILPIGPLLAIGYQFDPTDQKLIFDFLYNKVHGNLLPSPNPVIECDVYGDGRPWGLFEECEENALYFFTRLKNKNVEKADCLSDGCAMKDYVLCWIIKKKPVKGGRSNTIDDNHED</sequence>